<name>A0A5J9SD12_9POAL</name>
<dbReference type="PANTHER" id="PTHR24298:SF389">
    <property type="entry name" value="OS04G0128400 PROTEIN"/>
    <property type="match status" value="1"/>
</dbReference>
<evidence type="ECO:0000256" key="2">
    <source>
        <dbReference type="ARBA" id="ARBA00022692"/>
    </source>
</evidence>
<dbReference type="Proteomes" id="UP000324897">
    <property type="component" value="Unassembled WGS sequence"/>
</dbReference>
<feature type="compositionally biased region" description="Basic and acidic residues" evidence="6">
    <location>
        <begin position="310"/>
        <end position="321"/>
    </location>
</feature>
<dbReference type="SUPFAM" id="SSF48264">
    <property type="entry name" value="Cytochrome P450"/>
    <property type="match status" value="1"/>
</dbReference>
<accession>A0A5J9SD12</accession>
<proteinExistence type="predicted"/>
<evidence type="ECO:0000256" key="3">
    <source>
        <dbReference type="ARBA" id="ARBA00022723"/>
    </source>
</evidence>
<keyword evidence="4" id="KW-1133">Transmembrane helix</keyword>
<feature type="non-terminal residue" evidence="7">
    <location>
        <position position="1"/>
    </location>
</feature>
<evidence type="ECO:0000256" key="1">
    <source>
        <dbReference type="ARBA" id="ARBA00004167"/>
    </source>
</evidence>
<sequence length="348" mass="37985">LKSAIRQWRGACSSTTPDAFSHRPVSPFPVEFVTGPRVKLSHSISTVPHGPLRRNRTAGVLHPSRLGLLLVPLQREAAEGLIAAVLSGAARSGGVVVRDGLHTAVLTLMLRLCFGDGVDARGVRAVQRVLRDFNLLMVDAGELARSSGGNIILQVPDLDDTSMKRALTDDEKVTLVWEFLDAGTETVVSCVEWTLAQLIAKPHVQEKLHHDLSSSGSDKNRDREGLRDLPYLRAVILESLRLHPPMEAVRRDVGAEGAALVGATMPQDSTVMRFTIVTGDTVRDGKAWTDPQRVLTGSVPRRWRGGVRGPDSRAQGDQDDAVRCRDEALSGRRARHDERPVLPRRTCA</sequence>
<dbReference type="InterPro" id="IPR051103">
    <property type="entry name" value="Plant_metabolite_P450s"/>
</dbReference>
<dbReference type="GO" id="GO:0016020">
    <property type="term" value="C:membrane"/>
    <property type="evidence" value="ECO:0007669"/>
    <property type="project" value="UniProtKB-SubCell"/>
</dbReference>
<evidence type="ECO:0000256" key="6">
    <source>
        <dbReference type="SAM" id="MobiDB-lite"/>
    </source>
</evidence>
<protein>
    <submittedName>
        <fullName evidence="7">Uncharacterized protein</fullName>
    </submittedName>
</protein>
<dbReference type="InterPro" id="IPR001128">
    <property type="entry name" value="Cyt_P450"/>
</dbReference>
<keyword evidence="8" id="KW-1185">Reference proteome</keyword>
<evidence type="ECO:0000256" key="4">
    <source>
        <dbReference type="ARBA" id="ARBA00022989"/>
    </source>
</evidence>
<dbReference type="AlphaFoldDB" id="A0A5J9SD12"/>
<dbReference type="GO" id="GO:0020037">
    <property type="term" value="F:heme binding"/>
    <property type="evidence" value="ECO:0007669"/>
    <property type="project" value="InterPro"/>
</dbReference>
<dbReference type="Pfam" id="PF00067">
    <property type="entry name" value="p450"/>
    <property type="match status" value="1"/>
</dbReference>
<keyword evidence="2" id="KW-0812">Transmembrane</keyword>
<evidence type="ECO:0000313" key="7">
    <source>
        <dbReference type="EMBL" id="TVT97001.1"/>
    </source>
</evidence>
<dbReference type="PANTHER" id="PTHR24298">
    <property type="entry name" value="FLAVONOID 3'-MONOOXYGENASE-RELATED"/>
    <property type="match status" value="1"/>
</dbReference>
<dbReference type="OrthoDB" id="2789670at2759"/>
<feature type="region of interest" description="Disordered" evidence="6">
    <location>
        <begin position="300"/>
        <end position="321"/>
    </location>
</feature>
<keyword evidence="3" id="KW-0479">Metal-binding</keyword>
<comment type="caution">
    <text evidence="7">The sequence shown here is derived from an EMBL/GenBank/DDBJ whole genome shotgun (WGS) entry which is preliminary data.</text>
</comment>
<reference evidence="7 8" key="1">
    <citation type="journal article" date="2019" name="Sci. Rep.">
        <title>A high-quality genome of Eragrostis curvula grass provides insights into Poaceae evolution and supports new strategies to enhance forage quality.</title>
        <authorList>
            <person name="Carballo J."/>
            <person name="Santos B.A.C.M."/>
            <person name="Zappacosta D."/>
            <person name="Garbus I."/>
            <person name="Selva J.P."/>
            <person name="Gallo C.A."/>
            <person name="Diaz A."/>
            <person name="Albertini E."/>
            <person name="Caccamo M."/>
            <person name="Echenique V."/>
        </authorList>
    </citation>
    <scope>NUCLEOTIDE SEQUENCE [LARGE SCALE GENOMIC DNA]</scope>
    <source>
        <strain evidence="8">cv. Victoria</strain>
        <tissue evidence="7">Leaf</tissue>
    </source>
</reference>
<dbReference type="EMBL" id="RWGY01001103">
    <property type="protein sequence ID" value="TVT97001.1"/>
    <property type="molecule type" value="Genomic_DNA"/>
</dbReference>
<dbReference type="GO" id="GO:0005506">
    <property type="term" value="F:iron ion binding"/>
    <property type="evidence" value="ECO:0007669"/>
    <property type="project" value="InterPro"/>
</dbReference>
<keyword evidence="5" id="KW-0472">Membrane</keyword>
<comment type="subcellular location">
    <subcellularLocation>
        <location evidence="1">Membrane</location>
        <topology evidence="1">Single-pass membrane protein</topology>
    </subcellularLocation>
</comment>
<evidence type="ECO:0000256" key="5">
    <source>
        <dbReference type="ARBA" id="ARBA00023136"/>
    </source>
</evidence>
<gene>
    <name evidence="7" type="ORF">EJB05_57768</name>
</gene>
<organism evidence="7 8">
    <name type="scientific">Eragrostis curvula</name>
    <name type="common">weeping love grass</name>
    <dbReference type="NCBI Taxonomy" id="38414"/>
    <lineage>
        <taxon>Eukaryota</taxon>
        <taxon>Viridiplantae</taxon>
        <taxon>Streptophyta</taxon>
        <taxon>Embryophyta</taxon>
        <taxon>Tracheophyta</taxon>
        <taxon>Spermatophyta</taxon>
        <taxon>Magnoliopsida</taxon>
        <taxon>Liliopsida</taxon>
        <taxon>Poales</taxon>
        <taxon>Poaceae</taxon>
        <taxon>PACMAD clade</taxon>
        <taxon>Chloridoideae</taxon>
        <taxon>Eragrostideae</taxon>
        <taxon>Eragrostidinae</taxon>
        <taxon>Eragrostis</taxon>
    </lineage>
</organism>
<dbReference type="InterPro" id="IPR036396">
    <property type="entry name" value="Cyt_P450_sf"/>
</dbReference>
<dbReference type="GO" id="GO:0016709">
    <property type="term" value="F:oxidoreductase activity, acting on paired donors, with incorporation or reduction of molecular oxygen, NAD(P)H as one donor, and incorporation of one atom of oxygen"/>
    <property type="evidence" value="ECO:0007669"/>
    <property type="project" value="TreeGrafter"/>
</dbReference>
<evidence type="ECO:0000313" key="8">
    <source>
        <dbReference type="Proteomes" id="UP000324897"/>
    </source>
</evidence>
<dbReference type="Gene3D" id="1.10.630.10">
    <property type="entry name" value="Cytochrome P450"/>
    <property type="match status" value="1"/>
</dbReference>